<keyword evidence="7 10" id="KW-1133">Transmembrane helix</keyword>
<keyword evidence="4" id="KW-0633">Potassium transport</keyword>
<gene>
    <name evidence="13" type="ORF">Q9312_05365</name>
</gene>
<dbReference type="GO" id="GO:0015297">
    <property type="term" value="F:antiporter activity"/>
    <property type="evidence" value="ECO:0007669"/>
    <property type="project" value="UniProtKB-KW"/>
</dbReference>
<dbReference type="GO" id="GO:0005886">
    <property type="term" value="C:plasma membrane"/>
    <property type="evidence" value="ECO:0007669"/>
    <property type="project" value="TreeGrafter"/>
</dbReference>
<keyword evidence="14" id="KW-1185">Reference proteome</keyword>
<evidence type="ECO:0000256" key="7">
    <source>
        <dbReference type="ARBA" id="ARBA00022989"/>
    </source>
</evidence>
<dbReference type="AlphaFoldDB" id="A0AA51RVR5"/>
<evidence type="ECO:0000256" key="10">
    <source>
        <dbReference type="SAM" id="Phobius"/>
    </source>
</evidence>
<keyword evidence="8" id="KW-0406">Ion transport</keyword>
<dbReference type="EMBL" id="CP133548">
    <property type="protein sequence ID" value="WMS88348.1"/>
    <property type="molecule type" value="Genomic_DNA"/>
</dbReference>
<evidence type="ECO:0000259" key="12">
    <source>
        <dbReference type="PROSITE" id="PS51202"/>
    </source>
</evidence>
<dbReference type="Pfam" id="PF02080">
    <property type="entry name" value="TrkA_C"/>
    <property type="match status" value="1"/>
</dbReference>
<dbReference type="Gene3D" id="1.20.1530.20">
    <property type="match status" value="1"/>
</dbReference>
<sequence length="658" mass="72800">MQHAIYFQILVVLVSSVALVALFRRFRLPTILAYLLIGLLIGQMGLSFFSPDSNSHYIAEIGVVFMLFSLGLEFSIPRVYAMRTQVLGLGSLQVVLSLLVYFVIAQLFISDWRVCLILAAALAMSSTAIVTKQLNDQRETHQRHGILSIATLLFQDMAAVPLLILVPILANIQQDAVNLLSTSLLNGVIAVMVILMAGKYLLPRLFHEVAASRSDELFVMTSLAVALVASWFTQFLGLSMALGAFMAGMLLAESQFKHQIETEIRPFRDILLGLFFVSIGTLIDLNTILEHGVLIGLLLLVFVLSKFSLVWLAAKVFRESNIDRAKTALILAHAGELGFVLIGLARQQELLSEQIASIALTVGVLSMFAATFLIRHSDVISQRLLGKANQRASLNNDKQQINAATKEMSQHVIICGFGRNGQSIKRFLDQLGIQSLVLDLDPVRVKEAATAGETIFYGDARRRSILHAANIEQSRLVVVTFDDHRSVLDLLSVTRTHYPYAPVMVRTKDDRNLESYLQNGATQVIPESLESSLMLVGQVLYTLGLPIKQIITEIQKVRDDRYHLLQSFFHGSASDVLRVLQTHHEQLHAVVLNGEAAAIGRTLSEITLPEKVAVESIRRGHQSHTPPPRDMVLQAGDIVLLSGEPDYIERTENLLYSG</sequence>
<feature type="transmembrane region" description="Helical" evidence="10">
    <location>
        <begin position="55"/>
        <end position="74"/>
    </location>
</feature>
<keyword evidence="6" id="KW-0630">Potassium</keyword>
<dbReference type="PANTHER" id="PTHR46157">
    <property type="entry name" value="K(+) EFFLUX ANTIPORTER 3, CHLOROPLASTIC"/>
    <property type="match status" value="1"/>
</dbReference>
<evidence type="ECO:0000256" key="2">
    <source>
        <dbReference type="ARBA" id="ARBA00022448"/>
    </source>
</evidence>
<evidence type="ECO:0000256" key="8">
    <source>
        <dbReference type="ARBA" id="ARBA00023065"/>
    </source>
</evidence>
<dbReference type="InterPro" id="IPR006153">
    <property type="entry name" value="Cation/H_exchanger_TM"/>
</dbReference>
<feature type="transmembrane region" description="Helical" evidence="10">
    <location>
        <begin position="86"/>
        <end position="109"/>
    </location>
</feature>
<evidence type="ECO:0000256" key="5">
    <source>
        <dbReference type="ARBA" id="ARBA00022692"/>
    </source>
</evidence>
<dbReference type="GO" id="GO:1902600">
    <property type="term" value="P:proton transmembrane transport"/>
    <property type="evidence" value="ECO:0007669"/>
    <property type="project" value="InterPro"/>
</dbReference>
<feature type="transmembrane region" description="Helical" evidence="10">
    <location>
        <begin position="354"/>
        <end position="374"/>
    </location>
</feature>
<feature type="transmembrane region" description="Helical" evidence="10">
    <location>
        <begin position="238"/>
        <end position="258"/>
    </location>
</feature>
<feature type="transmembrane region" description="Helical" evidence="10">
    <location>
        <begin position="184"/>
        <end position="202"/>
    </location>
</feature>
<proteinExistence type="predicted"/>
<feature type="transmembrane region" description="Helical" evidence="10">
    <location>
        <begin position="295"/>
        <end position="317"/>
    </location>
</feature>
<evidence type="ECO:0000259" key="11">
    <source>
        <dbReference type="PROSITE" id="PS51201"/>
    </source>
</evidence>
<keyword evidence="9 10" id="KW-0472">Membrane</keyword>
<dbReference type="GO" id="GO:0012505">
    <property type="term" value="C:endomembrane system"/>
    <property type="evidence" value="ECO:0007669"/>
    <property type="project" value="UniProtKB-SubCell"/>
</dbReference>
<keyword evidence="2" id="KW-0813">Transport</keyword>
<keyword evidence="5 10" id="KW-0812">Transmembrane</keyword>
<feature type="transmembrane region" description="Helical" evidence="10">
    <location>
        <begin position="146"/>
        <end position="172"/>
    </location>
</feature>
<organism evidence="13 14">
    <name type="scientific">Pleionea litopenaei</name>
    <dbReference type="NCBI Taxonomy" id="3070815"/>
    <lineage>
        <taxon>Bacteria</taxon>
        <taxon>Pseudomonadati</taxon>
        <taxon>Pseudomonadota</taxon>
        <taxon>Gammaproteobacteria</taxon>
        <taxon>Oceanospirillales</taxon>
        <taxon>Pleioneaceae</taxon>
        <taxon>Pleionea</taxon>
    </lineage>
</organism>
<dbReference type="InterPro" id="IPR006037">
    <property type="entry name" value="RCK_C"/>
</dbReference>
<dbReference type="FunFam" id="3.40.50.720:FF:000036">
    <property type="entry name" value="Glutathione-regulated potassium-efflux system protein KefB"/>
    <property type="match status" value="1"/>
</dbReference>
<dbReference type="RefSeq" id="WP_309203559.1">
    <property type="nucleotide sequence ID" value="NZ_CP133548.1"/>
</dbReference>
<dbReference type="InterPro" id="IPR036291">
    <property type="entry name" value="NAD(P)-bd_dom_sf"/>
</dbReference>
<accession>A0AA51RVR5</accession>
<dbReference type="GO" id="GO:0008324">
    <property type="term" value="F:monoatomic cation transmembrane transporter activity"/>
    <property type="evidence" value="ECO:0007669"/>
    <property type="project" value="InterPro"/>
</dbReference>
<evidence type="ECO:0000256" key="4">
    <source>
        <dbReference type="ARBA" id="ARBA00022538"/>
    </source>
</evidence>
<reference evidence="13 14" key="1">
    <citation type="submission" date="2023-08" db="EMBL/GenBank/DDBJ databases">
        <title>Pleionea litopenaei sp. nov., isolated from stomach of juvenile Litopenaeus vannamei.</title>
        <authorList>
            <person name="Rho A.M."/>
            <person name="Hwang C.Y."/>
        </authorList>
    </citation>
    <scope>NUCLEOTIDE SEQUENCE [LARGE SCALE GENOMIC DNA]</scope>
    <source>
        <strain evidence="13 14">HL-JVS1</strain>
    </source>
</reference>
<dbReference type="SUPFAM" id="SSF51735">
    <property type="entry name" value="NAD(P)-binding Rossmann-fold domains"/>
    <property type="match status" value="1"/>
</dbReference>
<dbReference type="InterPro" id="IPR038770">
    <property type="entry name" value="Na+/solute_symporter_sf"/>
</dbReference>
<dbReference type="InterPro" id="IPR036721">
    <property type="entry name" value="RCK_C_sf"/>
</dbReference>
<feature type="transmembrane region" description="Helical" evidence="10">
    <location>
        <begin position="31"/>
        <end position="49"/>
    </location>
</feature>
<evidence type="ECO:0000256" key="9">
    <source>
        <dbReference type="ARBA" id="ARBA00023136"/>
    </source>
</evidence>
<dbReference type="Gene3D" id="3.30.70.1450">
    <property type="entry name" value="Regulator of K+ conductance, C-terminal domain"/>
    <property type="match status" value="1"/>
</dbReference>
<dbReference type="GO" id="GO:0006813">
    <property type="term" value="P:potassium ion transport"/>
    <property type="evidence" value="ECO:0007669"/>
    <property type="project" value="UniProtKB-KW"/>
</dbReference>
<dbReference type="PROSITE" id="PS51202">
    <property type="entry name" value="RCK_C"/>
    <property type="match status" value="1"/>
</dbReference>
<evidence type="ECO:0000256" key="1">
    <source>
        <dbReference type="ARBA" id="ARBA00004127"/>
    </source>
</evidence>
<dbReference type="Proteomes" id="UP001239782">
    <property type="component" value="Chromosome"/>
</dbReference>
<comment type="subcellular location">
    <subcellularLocation>
        <location evidence="1">Endomembrane system</location>
        <topology evidence="1">Multi-pass membrane protein</topology>
    </subcellularLocation>
</comment>
<dbReference type="KEGG" id="plei:Q9312_05365"/>
<dbReference type="SUPFAM" id="SSF116726">
    <property type="entry name" value="TrkA C-terminal domain-like"/>
    <property type="match status" value="1"/>
</dbReference>
<evidence type="ECO:0000313" key="13">
    <source>
        <dbReference type="EMBL" id="WMS88348.1"/>
    </source>
</evidence>
<dbReference type="PANTHER" id="PTHR46157:SF4">
    <property type="entry name" value="K(+) EFFLUX ANTIPORTER 3, CHLOROPLASTIC"/>
    <property type="match status" value="1"/>
</dbReference>
<dbReference type="PROSITE" id="PS51201">
    <property type="entry name" value="RCK_N"/>
    <property type="match status" value="1"/>
</dbReference>
<evidence type="ECO:0000256" key="6">
    <source>
        <dbReference type="ARBA" id="ARBA00022958"/>
    </source>
</evidence>
<feature type="transmembrane region" description="Helical" evidence="10">
    <location>
        <begin position="270"/>
        <end position="289"/>
    </location>
</feature>
<feature type="transmembrane region" description="Helical" evidence="10">
    <location>
        <begin position="329"/>
        <end position="348"/>
    </location>
</feature>
<keyword evidence="3" id="KW-0050">Antiport</keyword>
<protein>
    <submittedName>
        <fullName evidence="13">Cation:proton antiporter</fullName>
    </submittedName>
</protein>
<dbReference type="Gene3D" id="3.40.50.720">
    <property type="entry name" value="NAD(P)-binding Rossmann-like Domain"/>
    <property type="match status" value="1"/>
</dbReference>
<feature type="domain" description="RCK N-terminal" evidence="11">
    <location>
        <begin position="409"/>
        <end position="526"/>
    </location>
</feature>
<dbReference type="Pfam" id="PF02254">
    <property type="entry name" value="TrkA_N"/>
    <property type="match status" value="1"/>
</dbReference>
<dbReference type="Pfam" id="PF00999">
    <property type="entry name" value="Na_H_Exchanger"/>
    <property type="match status" value="1"/>
</dbReference>
<dbReference type="InterPro" id="IPR003148">
    <property type="entry name" value="RCK_N"/>
</dbReference>
<name>A0AA51RVR5_9GAMM</name>
<evidence type="ECO:0000256" key="3">
    <source>
        <dbReference type="ARBA" id="ARBA00022449"/>
    </source>
</evidence>
<feature type="transmembrane region" description="Helical" evidence="10">
    <location>
        <begin position="6"/>
        <end position="24"/>
    </location>
</feature>
<evidence type="ECO:0000313" key="14">
    <source>
        <dbReference type="Proteomes" id="UP001239782"/>
    </source>
</evidence>
<feature type="domain" description="RCK C-terminal" evidence="12">
    <location>
        <begin position="574"/>
        <end position="657"/>
    </location>
</feature>